<name>A0A1I0F6G1_9FIRM</name>
<feature type="chain" id="PRO_5011474987" description="Cell wall binding repeat-containing protein" evidence="3">
    <location>
        <begin position="28"/>
        <end position="474"/>
    </location>
</feature>
<evidence type="ECO:0008006" key="6">
    <source>
        <dbReference type="Google" id="ProtNLM"/>
    </source>
</evidence>
<reference evidence="5" key="1">
    <citation type="submission" date="2016-10" db="EMBL/GenBank/DDBJ databases">
        <authorList>
            <person name="Varghese N."/>
            <person name="Submissions S."/>
        </authorList>
    </citation>
    <scope>NUCLEOTIDE SEQUENCE [LARGE SCALE GENOMIC DNA]</scope>
    <source>
        <strain evidence="5">NLAE-zl-G277</strain>
    </source>
</reference>
<proteinExistence type="predicted"/>
<organism evidence="4 5">
    <name type="scientific">Enterocloster lavalensis</name>
    <dbReference type="NCBI Taxonomy" id="460384"/>
    <lineage>
        <taxon>Bacteria</taxon>
        <taxon>Bacillati</taxon>
        <taxon>Bacillota</taxon>
        <taxon>Clostridia</taxon>
        <taxon>Lachnospirales</taxon>
        <taxon>Lachnospiraceae</taxon>
        <taxon>Enterocloster</taxon>
    </lineage>
</organism>
<dbReference type="STRING" id="460384.SAMN05216313_10817"/>
<keyword evidence="3" id="KW-0732">Signal</keyword>
<evidence type="ECO:0000313" key="5">
    <source>
        <dbReference type="Proteomes" id="UP000198508"/>
    </source>
</evidence>
<dbReference type="Gene3D" id="2.10.270.10">
    <property type="entry name" value="Cholin Binding"/>
    <property type="match status" value="4"/>
</dbReference>
<evidence type="ECO:0000256" key="2">
    <source>
        <dbReference type="PROSITE-ProRule" id="PRU00591"/>
    </source>
</evidence>
<keyword evidence="5" id="KW-1185">Reference proteome</keyword>
<evidence type="ECO:0000256" key="1">
    <source>
        <dbReference type="ARBA" id="ARBA00022737"/>
    </source>
</evidence>
<dbReference type="SUPFAM" id="SSF69360">
    <property type="entry name" value="Cell wall binding repeat"/>
    <property type="match status" value="2"/>
</dbReference>
<keyword evidence="1" id="KW-0677">Repeat</keyword>
<evidence type="ECO:0000256" key="3">
    <source>
        <dbReference type="SAM" id="SignalP"/>
    </source>
</evidence>
<dbReference type="Pfam" id="PF19127">
    <property type="entry name" value="Choline_bind_3"/>
    <property type="match status" value="1"/>
</dbReference>
<protein>
    <recommendedName>
        <fullName evidence="6">Cell wall binding repeat-containing protein</fullName>
    </recommendedName>
</protein>
<dbReference type="PROSITE" id="PS51170">
    <property type="entry name" value="CW"/>
    <property type="match status" value="1"/>
</dbReference>
<dbReference type="Proteomes" id="UP000198508">
    <property type="component" value="Unassembled WGS sequence"/>
</dbReference>
<feature type="signal peptide" evidence="3">
    <location>
        <begin position="1"/>
        <end position="27"/>
    </location>
</feature>
<accession>A0A1I0F6G1</accession>
<dbReference type="InterPro" id="IPR018337">
    <property type="entry name" value="Cell_wall/Cho-bd_repeat"/>
</dbReference>
<sequence>MKKNMKLLLIPCTAAALTLGSAMISFAATGWAEENGQWVYYNNDGSKATNVFKKSGNGWFYLDEDGYMAKSQIVEVDDNYYYVNSAGAMVSNEWREVENEDSGDGEPDTWWYYLQANGKAVKKSGSSDSVRTATLPTAAGNAKFIFDEEGHMMSGWIDENGEMLTDDDAWQEGLYYCGLEDGGRMATGWKYLEAEPEEDDDDREGDGYYFYFNPNGKKVKDTESKKINGRKYRFNEHGVAEFDWYAKPGTETASSSNLYYSAEDQCWLSTGWFKTVPSEDVDPEAHNDDEPYWFYANSNGELAAGEIKTIKGQKYGFDPVGKMLHGLYKITFAEDGRTILEAEEIESESDLPDEDEDVSVYYFGDSPKEGAMKTGTATLDIDGEKHYYKFKSSGSDKGAGVDKIDDGSIYIKGKRVEAEEGSKYEDIEYKGEHYLISTSGKIMKSKKNIKDSDDTYYCTDSKGIITYKGSEKKD</sequence>
<gene>
    <name evidence="4" type="ORF">SAMN05216313_10817</name>
</gene>
<dbReference type="EMBL" id="FOIM01000008">
    <property type="protein sequence ID" value="SET53543.1"/>
    <property type="molecule type" value="Genomic_DNA"/>
</dbReference>
<dbReference type="AlphaFoldDB" id="A0A1I0F6G1"/>
<dbReference type="RefSeq" id="WP_092362727.1">
    <property type="nucleotide sequence ID" value="NZ_CP176637.1"/>
</dbReference>
<evidence type="ECO:0000313" key="4">
    <source>
        <dbReference type="EMBL" id="SET53543.1"/>
    </source>
</evidence>
<feature type="repeat" description="Cell wall-binding" evidence="2">
    <location>
        <begin position="28"/>
        <end position="47"/>
    </location>
</feature>